<comment type="caution">
    <text evidence="2">The sequence shown here is derived from an EMBL/GenBank/DDBJ whole genome shotgun (WGS) entry which is preliminary data.</text>
</comment>
<dbReference type="Proteomes" id="UP000178042">
    <property type="component" value="Unassembled WGS sequence"/>
</dbReference>
<proteinExistence type="predicted"/>
<dbReference type="EMBL" id="MFLD01000002">
    <property type="protein sequence ID" value="OGG61014.1"/>
    <property type="molecule type" value="Genomic_DNA"/>
</dbReference>
<organism evidence="2 3">
    <name type="scientific">Candidatus Kaiserbacteria bacterium RIFCSPHIGHO2_02_FULL_49_16</name>
    <dbReference type="NCBI Taxonomy" id="1798490"/>
    <lineage>
        <taxon>Bacteria</taxon>
        <taxon>Candidatus Kaiseribacteriota</taxon>
    </lineage>
</organism>
<evidence type="ECO:0000313" key="2">
    <source>
        <dbReference type="EMBL" id="OGG61014.1"/>
    </source>
</evidence>
<sequence length="102" mass="11984">MKNQESGRETLKTYQITLSIRDEDQFHRIKKIVRNENGVRINSLQKISRLRQMRVIFSGPKSREEYYRLLQESNNARIPKDDPDAVAEAEQSVKDLQITPPQ</sequence>
<dbReference type="AlphaFoldDB" id="A0A1F6DHT7"/>
<name>A0A1F6DHT7_9BACT</name>
<evidence type="ECO:0000313" key="3">
    <source>
        <dbReference type="Proteomes" id="UP000178042"/>
    </source>
</evidence>
<feature type="region of interest" description="Disordered" evidence="1">
    <location>
        <begin position="74"/>
        <end position="102"/>
    </location>
</feature>
<reference evidence="2 3" key="1">
    <citation type="journal article" date="2016" name="Nat. Commun.">
        <title>Thousands of microbial genomes shed light on interconnected biogeochemical processes in an aquifer system.</title>
        <authorList>
            <person name="Anantharaman K."/>
            <person name="Brown C.T."/>
            <person name="Hug L.A."/>
            <person name="Sharon I."/>
            <person name="Castelle C.J."/>
            <person name="Probst A.J."/>
            <person name="Thomas B.C."/>
            <person name="Singh A."/>
            <person name="Wilkins M.J."/>
            <person name="Karaoz U."/>
            <person name="Brodie E.L."/>
            <person name="Williams K.H."/>
            <person name="Hubbard S.S."/>
            <person name="Banfield J.F."/>
        </authorList>
    </citation>
    <scope>NUCLEOTIDE SEQUENCE [LARGE SCALE GENOMIC DNA]</scope>
</reference>
<accession>A0A1F6DHT7</accession>
<protein>
    <submittedName>
        <fullName evidence="2">Uncharacterized protein</fullName>
    </submittedName>
</protein>
<gene>
    <name evidence="2" type="ORF">A3C86_04680</name>
</gene>
<evidence type="ECO:0000256" key="1">
    <source>
        <dbReference type="SAM" id="MobiDB-lite"/>
    </source>
</evidence>